<feature type="domain" description="AMP-binding enzyme C-terminal" evidence="4">
    <location>
        <begin position="447"/>
        <end position="522"/>
    </location>
</feature>
<dbReference type="InterPro" id="IPR025110">
    <property type="entry name" value="AMP-bd_C"/>
</dbReference>
<proteinExistence type="inferred from homology"/>
<gene>
    <name evidence="5" type="ORF">PT015_18105</name>
</gene>
<name>A0ABY8VX97_9MYCO</name>
<dbReference type="Pfam" id="PF13193">
    <property type="entry name" value="AMP-binding_C"/>
    <property type="match status" value="1"/>
</dbReference>
<protein>
    <submittedName>
        <fullName evidence="5">AMP-binding protein</fullName>
    </submittedName>
</protein>
<dbReference type="PANTHER" id="PTHR43201">
    <property type="entry name" value="ACYL-COA SYNTHETASE"/>
    <property type="match status" value="1"/>
</dbReference>
<dbReference type="InterPro" id="IPR020845">
    <property type="entry name" value="AMP-binding_CS"/>
</dbReference>
<evidence type="ECO:0000256" key="2">
    <source>
        <dbReference type="ARBA" id="ARBA00022598"/>
    </source>
</evidence>
<feature type="domain" description="AMP-dependent synthetase/ligase" evidence="3">
    <location>
        <begin position="49"/>
        <end position="399"/>
    </location>
</feature>
<dbReference type="PROSITE" id="PS00455">
    <property type="entry name" value="AMP_BINDING"/>
    <property type="match status" value="1"/>
</dbReference>
<dbReference type="PANTHER" id="PTHR43201:SF5">
    <property type="entry name" value="MEDIUM-CHAIN ACYL-COA LIGASE ACSF2, MITOCHONDRIAL"/>
    <property type="match status" value="1"/>
</dbReference>
<keyword evidence="6" id="KW-1185">Reference proteome</keyword>
<reference evidence="5 6" key="1">
    <citation type="journal article" date="2023" name="Microbiol. Resour. Announc.">
        <title>Complete Genome Sequence of Mycobacterium wuenschmanii, a novel Nontuberculous Mycobacterium Isolated from a captive population of Amazon Milk Frogs.</title>
        <authorList>
            <person name="Hicks J."/>
            <person name="Zeineldin M."/>
            <person name="Ward H."/>
            <person name="Wuenschmann A."/>
            <person name="Camp P."/>
            <person name="Farrell D."/>
            <person name="Lehman K."/>
            <person name="Thacker T."/>
            <person name="Cuthbert E."/>
        </authorList>
    </citation>
    <scope>NUCLEOTIDE SEQUENCE [LARGE SCALE GENOMIC DNA]</scope>
    <source>
        <strain evidence="5 6">Wuenschmanii</strain>
    </source>
</reference>
<organism evidence="5 6">
    <name type="scientific">Candidatus Mycobacterium wuenschmannii</name>
    <dbReference type="NCBI Taxonomy" id="3027808"/>
    <lineage>
        <taxon>Bacteria</taxon>
        <taxon>Bacillati</taxon>
        <taxon>Actinomycetota</taxon>
        <taxon>Actinomycetes</taxon>
        <taxon>Mycobacteriales</taxon>
        <taxon>Mycobacteriaceae</taxon>
        <taxon>Mycobacterium</taxon>
    </lineage>
</organism>
<dbReference type="Pfam" id="PF00501">
    <property type="entry name" value="AMP-binding"/>
    <property type="match status" value="1"/>
</dbReference>
<comment type="similarity">
    <text evidence="1">Belongs to the ATP-dependent AMP-binding enzyme family.</text>
</comment>
<evidence type="ECO:0000256" key="1">
    <source>
        <dbReference type="ARBA" id="ARBA00006432"/>
    </source>
</evidence>
<accession>A0ABY8VX97</accession>
<evidence type="ECO:0000259" key="3">
    <source>
        <dbReference type="Pfam" id="PF00501"/>
    </source>
</evidence>
<dbReference type="Gene3D" id="3.40.50.12780">
    <property type="entry name" value="N-terminal domain of ligase-like"/>
    <property type="match status" value="1"/>
</dbReference>
<dbReference type="InterPro" id="IPR000873">
    <property type="entry name" value="AMP-dep_synth/lig_dom"/>
</dbReference>
<evidence type="ECO:0000313" key="5">
    <source>
        <dbReference type="EMBL" id="WIM86782.1"/>
    </source>
</evidence>
<dbReference type="EMBL" id="CP126981">
    <property type="protein sequence ID" value="WIM86782.1"/>
    <property type="molecule type" value="Genomic_DNA"/>
</dbReference>
<dbReference type="Gene3D" id="3.30.300.30">
    <property type="match status" value="1"/>
</dbReference>
<dbReference type="SUPFAM" id="SSF56801">
    <property type="entry name" value="Acetyl-CoA synthetase-like"/>
    <property type="match status" value="1"/>
</dbReference>
<dbReference type="InterPro" id="IPR042099">
    <property type="entry name" value="ANL_N_sf"/>
</dbReference>
<sequence>MIDRICAELASARACVRAGLLGADPPHRLAAIALAANRFGPVGGIIRIAALRHGTRPGLIDERGTLTFAELDRRSNAVANGWRAQGLRAHHTVGILARNHRGLLDAAFAAAKCGARIVMLNTDFANPQIREVAAREGIDLLVHDDEYTDTATDIAFAFGTWRAWADDAESDRLDALIDGGDTRLPPRPAAHSKIVILTSGTTGTPKGATRSDPRSLTPFGGLFGKVPFRGREATECCVPMFHALGFAHAMLAVGLGSTLVVRRKFDAVATLESVATHRVTAMIVAPVMLARLLDADATPRAHRDLSALRIIFVAGSQLGSALCIRATRGFGPVLYNLYGSTEVNYATIATPDELAAEPGCVGSVVRSATVRIIGEDGREQPTGSVGRIFVGNGFRFQGYTGGGTKDSIDGLVASGDVGHFDERGLLFIDGRDDDMIVSGGENVFPGEVEDVLASHAHVREAAVIGVPDDEYGQRLRAFVALRAGVELAEQDVKDFVRANLARFKVPRDVVFVDALPRNPTGKVLKRSLPTP</sequence>
<dbReference type="CDD" id="cd04433">
    <property type="entry name" value="AFD_class_I"/>
    <property type="match status" value="1"/>
</dbReference>
<dbReference type="Proteomes" id="UP001236585">
    <property type="component" value="Chromosome"/>
</dbReference>
<evidence type="ECO:0000259" key="4">
    <source>
        <dbReference type="Pfam" id="PF13193"/>
    </source>
</evidence>
<keyword evidence="2" id="KW-0436">Ligase</keyword>
<dbReference type="InterPro" id="IPR045851">
    <property type="entry name" value="AMP-bd_C_sf"/>
</dbReference>
<evidence type="ECO:0000313" key="6">
    <source>
        <dbReference type="Proteomes" id="UP001236585"/>
    </source>
</evidence>
<dbReference type="RefSeq" id="WP_285186285.1">
    <property type="nucleotide sequence ID" value="NZ_CP126981.1"/>
</dbReference>